<dbReference type="GO" id="GO:0005886">
    <property type="term" value="C:plasma membrane"/>
    <property type="evidence" value="ECO:0007669"/>
    <property type="project" value="TreeGrafter"/>
</dbReference>
<keyword evidence="10 13" id="KW-0472">Membrane</keyword>
<dbReference type="Proteomes" id="UP000700334">
    <property type="component" value="Unassembled WGS sequence"/>
</dbReference>
<evidence type="ECO:0000256" key="5">
    <source>
        <dbReference type="ARBA" id="ARBA00022692"/>
    </source>
</evidence>
<keyword evidence="9 12" id="KW-0406">Ion transport</keyword>
<gene>
    <name evidence="15" type="ORF">J0S82_009629</name>
</gene>
<evidence type="ECO:0000259" key="14">
    <source>
        <dbReference type="Pfam" id="PF07885"/>
    </source>
</evidence>
<dbReference type="PRINTS" id="PR01333">
    <property type="entry name" value="2POREKCHANEL"/>
</dbReference>
<comment type="caution">
    <text evidence="15">The sequence shown here is derived from an EMBL/GenBank/DDBJ whole genome shotgun (WGS) entry which is preliminary data.</text>
</comment>
<evidence type="ECO:0000256" key="12">
    <source>
        <dbReference type="RuleBase" id="RU003857"/>
    </source>
</evidence>
<dbReference type="InterPro" id="IPR003092">
    <property type="entry name" value="2pore_dom_K_chnl_TASK"/>
</dbReference>
<evidence type="ECO:0000256" key="4">
    <source>
        <dbReference type="ARBA" id="ARBA00022538"/>
    </source>
</evidence>
<feature type="transmembrane region" description="Helical" evidence="13">
    <location>
        <begin position="287"/>
        <end position="307"/>
    </location>
</feature>
<evidence type="ECO:0000256" key="1">
    <source>
        <dbReference type="ARBA" id="ARBA00004141"/>
    </source>
</evidence>
<evidence type="ECO:0000256" key="3">
    <source>
        <dbReference type="ARBA" id="ARBA00022448"/>
    </source>
</evidence>
<keyword evidence="5 12" id="KW-0812">Transmembrane</keyword>
<feature type="transmembrane region" description="Helical" evidence="13">
    <location>
        <begin position="319"/>
        <end position="337"/>
    </location>
</feature>
<keyword evidence="4" id="KW-0633">Potassium transport</keyword>
<dbReference type="GO" id="GO:0015271">
    <property type="term" value="F:outward rectifier potassium channel activity"/>
    <property type="evidence" value="ECO:0007669"/>
    <property type="project" value="TreeGrafter"/>
</dbReference>
<protein>
    <submittedName>
        <fullName evidence="15">Potassium channel subfamily K member 18</fullName>
    </submittedName>
</protein>
<dbReference type="InterPro" id="IPR013099">
    <property type="entry name" value="K_chnl_dom"/>
</dbReference>
<dbReference type="GO" id="GO:0030322">
    <property type="term" value="P:stabilization of membrane potential"/>
    <property type="evidence" value="ECO:0007669"/>
    <property type="project" value="TreeGrafter"/>
</dbReference>
<dbReference type="OrthoDB" id="297496at2759"/>
<feature type="domain" description="Potassium channel" evidence="14">
    <location>
        <begin position="297"/>
        <end position="368"/>
    </location>
</feature>
<keyword evidence="7" id="KW-0630">Potassium</keyword>
<feature type="transmembrane region" description="Helical" evidence="13">
    <location>
        <begin position="343"/>
        <end position="364"/>
    </location>
</feature>
<dbReference type="EMBL" id="JAGFMF010011658">
    <property type="protein sequence ID" value="KAG8517394.1"/>
    <property type="molecule type" value="Genomic_DNA"/>
</dbReference>
<keyword evidence="3 12" id="KW-0813">Transport</keyword>
<evidence type="ECO:0000256" key="6">
    <source>
        <dbReference type="ARBA" id="ARBA00022826"/>
    </source>
</evidence>
<evidence type="ECO:0000256" key="11">
    <source>
        <dbReference type="ARBA" id="ARBA00023303"/>
    </source>
</evidence>
<evidence type="ECO:0000256" key="8">
    <source>
        <dbReference type="ARBA" id="ARBA00022989"/>
    </source>
</evidence>
<accession>A0A8J6A963</accession>
<evidence type="ECO:0000256" key="2">
    <source>
        <dbReference type="ARBA" id="ARBA00006666"/>
    </source>
</evidence>
<dbReference type="AlphaFoldDB" id="A0A8J6A963"/>
<evidence type="ECO:0000313" key="16">
    <source>
        <dbReference type="Proteomes" id="UP000700334"/>
    </source>
</evidence>
<keyword evidence="8 13" id="KW-1133">Transmembrane helix</keyword>
<evidence type="ECO:0000256" key="13">
    <source>
        <dbReference type="SAM" id="Phobius"/>
    </source>
</evidence>
<feature type="domain" description="Potassium channel" evidence="14">
    <location>
        <begin position="122"/>
        <end position="165"/>
    </location>
</feature>
<dbReference type="PANTHER" id="PTHR11003:SF346">
    <property type="entry name" value="POTASSIUM CHANNEL SUBFAMILY K MEMBER 18"/>
    <property type="match status" value="1"/>
</dbReference>
<evidence type="ECO:0000256" key="7">
    <source>
        <dbReference type="ARBA" id="ARBA00022958"/>
    </source>
</evidence>
<evidence type="ECO:0000256" key="9">
    <source>
        <dbReference type="ARBA" id="ARBA00023065"/>
    </source>
</evidence>
<dbReference type="PANTHER" id="PTHR11003">
    <property type="entry name" value="POTASSIUM CHANNEL, SUBFAMILY K"/>
    <property type="match status" value="1"/>
</dbReference>
<feature type="transmembrane region" description="Helical" evidence="13">
    <location>
        <begin position="138"/>
        <end position="158"/>
    </location>
</feature>
<organism evidence="15 16">
    <name type="scientific">Galemys pyrenaicus</name>
    <name type="common">Iberian desman</name>
    <name type="synonym">Pyrenean desman</name>
    <dbReference type="NCBI Taxonomy" id="202257"/>
    <lineage>
        <taxon>Eukaryota</taxon>
        <taxon>Metazoa</taxon>
        <taxon>Chordata</taxon>
        <taxon>Craniata</taxon>
        <taxon>Vertebrata</taxon>
        <taxon>Euteleostomi</taxon>
        <taxon>Mammalia</taxon>
        <taxon>Eutheria</taxon>
        <taxon>Laurasiatheria</taxon>
        <taxon>Eulipotyphla</taxon>
        <taxon>Talpidae</taxon>
        <taxon>Galemys</taxon>
    </lineage>
</organism>
<reference evidence="15" key="1">
    <citation type="journal article" date="2021" name="Evol. Appl.">
        <title>The genome of the Pyrenean desman and the effects of bottlenecks and inbreeding on the genomic landscape of an endangered species.</title>
        <authorList>
            <person name="Escoda L."/>
            <person name="Castresana J."/>
        </authorList>
    </citation>
    <scope>NUCLEOTIDE SEQUENCE</scope>
    <source>
        <strain evidence="15">IBE-C5619</strain>
    </source>
</reference>
<name>A0A8J6A963_GALPY</name>
<evidence type="ECO:0000313" key="15">
    <source>
        <dbReference type="EMBL" id="KAG8517394.1"/>
    </source>
</evidence>
<dbReference type="GO" id="GO:0022841">
    <property type="term" value="F:potassium ion leak channel activity"/>
    <property type="evidence" value="ECO:0007669"/>
    <property type="project" value="TreeGrafter"/>
</dbReference>
<keyword evidence="16" id="KW-1185">Reference proteome</keyword>
<feature type="transmembrane region" description="Helical" evidence="13">
    <location>
        <begin position="100"/>
        <end position="117"/>
    </location>
</feature>
<keyword evidence="6" id="KW-0631">Potassium channel</keyword>
<dbReference type="Pfam" id="PF07885">
    <property type="entry name" value="Ion_trans_2"/>
    <property type="match status" value="2"/>
</dbReference>
<keyword evidence="11 12" id="KW-0407">Ion channel</keyword>
<comment type="subcellular location">
    <subcellularLocation>
        <location evidence="1">Membrane</location>
        <topology evidence="1">Multi-pass membrane protein</topology>
    </subcellularLocation>
</comment>
<dbReference type="SUPFAM" id="SSF81324">
    <property type="entry name" value="Voltage-gated potassium channels"/>
    <property type="match status" value="3"/>
</dbReference>
<dbReference type="Gene3D" id="1.10.287.70">
    <property type="match status" value="1"/>
</dbReference>
<feature type="transmembrane region" description="Helical" evidence="13">
    <location>
        <begin position="20"/>
        <end position="44"/>
    </location>
</feature>
<dbReference type="PRINTS" id="PR01095">
    <property type="entry name" value="TASKCHANNEL"/>
</dbReference>
<comment type="similarity">
    <text evidence="2 12">Belongs to the two pore domain potassium channel (TC 1.A.1.8) family.</text>
</comment>
<proteinExistence type="inferred from homology"/>
<sequence length="386" mass="43947">MEAVGPPRAQRCCQKALGKLFPRLCFLCSLVTYALVGAALFSAIEGGRDLRADDLEFKDFLRNLCSILRCNKTVEEDKKQHLGELLKSVKPQWFSRSADWSFLSSLFFCCTVFSTVGESGGTVFSSVGYGHIYPVTKLGKYLCMLYALFGIPLMFLVLTDTGDVLATILSKSYRRFRQLRLRGPRLSEWRPRLRLRRRPEAKPVEEALPRIVIHAQELPKTDRRAQAQGNNCELFERLLAQEKQHTLQPPRGVERSNSCPELLLGRLSHSVISNLDEVGHQVERLDVPLPVIALLVFAYISCAAAILPMWETHLDFESAFYFCFVTLTTIGFGDIVLEHPHFFLFFSIYIIVGMEIVCIAFKLVQNRLIHIYRNLILFLARILPPC</sequence>
<dbReference type="InterPro" id="IPR003280">
    <property type="entry name" value="2pore_dom_K_chnl"/>
</dbReference>
<evidence type="ECO:0000256" key="10">
    <source>
        <dbReference type="ARBA" id="ARBA00023136"/>
    </source>
</evidence>